<accession>A0A5P3VVH7</accession>
<feature type="domain" description="ORC1/DEAH AAA+ ATPase" evidence="1">
    <location>
        <begin position="58"/>
        <end position="186"/>
    </location>
</feature>
<keyword evidence="2" id="KW-0067">ATP-binding</keyword>
<evidence type="ECO:0000313" key="3">
    <source>
        <dbReference type="Proteomes" id="UP000325743"/>
    </source>
</evidence>
<gene>
    <name evidence="2" type="ORF">D2917_31185</name>
</gene>
<keyword evidence="2" id="KW-0614">Plasmid</keyword>
<dbReference type="SUPFAM" id="SSF52540">
    <property type="entry name" value="P-loop containing nucleoside triphosphate hydrolases"/>
    <property type="match status" value="1"/>
</dbReference>
<reference evidence="2 3" key="1">
    <citation type="submission" date="2018-09" db="EMBL/GenBank/DDBJ databases">
        <title>Complete genome sequence of Cupriavidus oxalaticus T2, a bacterium capable of phenol tolerance and degradation.</title>
        <authorList>
            <person name="Yan J."/>
        </authorList>
    </citation>
    <scope>NUCLEOTIDE SEQUENCE [LARGE SCALE GENOMIC DNA]</scope>
    <source>
        <strain evidence="2 3">T2</strain>
        <plasmid evidence="2 3">unnamed1</plasmid>
    </source>
</reference>
<geneLocation type="plasmid" evidence="2">
    <name>unnamed1</name>
</geneLocation>
<dbReference type="InterPro" id="IPR027417">
    <property type="entry name" value="P-loop_NTPase"/>
</dbReference>
<evidence type="ECO:0000313" key="2">
    <source>
        <dbReference type="EMBL" id="QEZ48749.1"/>
    </source>
</evidence>
<sequence>MMMSEKNVDSLRSRLQTGTHPLLAHDTNSPLWTPPIIHAYAACKLCILQRRSFYISEDRGEGKTSFLRALREQLPTDFEGSFAILFYAAANRHANSIREYFIEFLRSIDHPTLTGETAKLKARVSDKLEVLASMTLWRMVVLLLDEAQAFLPEDFGFLKDIQNELERKGISLTVVTCGEEPGMRNMLTTMLENGPAGACADRFGLHRVRLRGYDKKSLRAVLRAVDSKIWPPGSGCTWTQYFFPKAFLNGFRFENHVNDLWAAFTEFGQIRIKEIVDENGRRPEEYLLSRRIFEALPYLAVRVADDDFDQGSLKKKFWTEAAAHAVGKLDD</sequence>
<dbReference type="EMBL" id="CP032520">
    <property type="protein sequence ID" value="QEZ48749.1"/>
    <property type="molecule type" value="Genomic_DNA"/>
</dbReference>
<dbReference type="AlphaFoldDB" id="A0A5P3VVH7"/>
<dbReference type="Pfam" id="PF13401">
    <property type="entry name" value="AAA_22"/>
    <property type="match status" value="1"/>
</dbReference>
<dbReference type="Proteomes" id="UP000325743">
    <property type="component" value="Plasmid unnamed1"/>
</dbReference>
<organism evidence="2 3">
    <name type="scientific">Cupriavidus oxalaticus</name>
    <dbReference type="NCBI Taxonomy" id="96344"/>
    <lineage>
        <taxon>Bacteria</taxon>
        <taxon>Pseudomonadati</taxon>
        <taxon>Pseudomonadota</taxon>
        <taxon>Betaproteobacteria</taxon>
        <taxon>Burkholderiales</taxon>
        <taxon>Burkholderiaceae</taxon>
        <taxon>Cupriavidus</taxon>
    </lineage>
</organism>
<name>A0A5P3VVH7_9BURK</name>
<protein>
    <submittedName>
        <fullName evidence="2">ATP-binding protein</fullName>
    </submittedName>
</protein>
<dbReference type="Gene3D" id="3.40.50.300">
    <property type="entry name" value="P-loop containing nucleotide triphosphate hydrolases"/>
    <property type="match status" value="1"/>
</dbReference>
<dbReference type="GO" id="GO:0016887">
    <property type="term" value="F:ATP hydrolysis activity"/>
    <property type="evidence" value="ECO:0007669"/>
    <property type="project" value="InterPro"/>
</dbReference>
<dbReference type="InterPro" id="IPR049945">
    <property type="entry name" value="AAA_22"/>
</dbReference>
<dbReference type="GO" id="GO:0005524">
    <property type="term" value="F:ATP binding"/>
    <property type="evidence" value="ECO:0007669"/>
    <property type="project" value="UniProtKB-KW"/>
</dbReference>
<evidence type="ECO:0000259" key="1">
    <source>
        <dbReference type="Pfam" id="PF13401"/>
    </source>
</evidence>
<keyword evidence="2" id="KW-0547">Nucleotide-binding</keyword>
<proteinExistence type="predicted"/>